<dbReference type="NCBIfam" id="TIGR02270">
    <property type="entry name" value="TIGR02270 family protein"/>
    <property type="match status" value="1"/>
</dbReference>
<reference evidence="1 2" key="1">
    <citation type="submission" date="2020-02" db="EMBL/GenBank/DDBJ databases">
        <authorList>
            <person name="Hogendoorn C."/>
        </authorList>
    </citation>
    <scope>NUCLEOTIDE SEQUENCE [LARGE SCALE GENOMIC DNA]</scope>
    <source>
        <strain evidence="1">METHB21</strain>
    </source>
</reference>
<dbReference type="AlphaFoldDB" id="A0A8S0XR00"/>
<comment type="caution">
    <text evidence="1">The sequence shown here is derived from an EMBL/GenBank/DDBJ whole genome shotgun (WGS) entry which is preliminary data.</text>
</comment>
<name>A0A8S0XR00_9GAMM</name>
<evidence type="ECO:0000313" key="2">
    <source>
        <dbReference type="Proteomes" id="UP000494216"/>
    </source>
</evidence>
<dbReference type="InterPro" id="IPR011989">
    <property type="entry name" value="ARM-like"/>
</dbReference>
<dbReference type="InterPro" id="IPR016024">
    <property type="entry name" value="ARM-type_fold"/>
</dbReference>
<dbReference type="EMBL" id="CADCXN010000024">
    <property type="protein sequence ID" value="CAA9889657.1"/>
    <property type="molecule type" value="Genomic_DNA"/>
</dbReference>
<gene>
    <name evidence="1" type="ORF">METHB2_120016</name>
</gene>
<accession>A0A8S0XR00</accession>
<proteinExistence type="predicted"/>
<keyword evidence="2" id="KW-1185">Reference proteome</keyword>
<dbReference type="SUPFAM" id="SSF48371">
    <property type="entry name" value="ARM repeat"/>
    <property type="match status" value="1"/>
</dbReference>
<dbReference type="Proteomes" id="UP000494216">
    <property type="component" value="Unassembled WGS sequence"/>
</dbReference>
<dbReference type="Gene3D" id="1.25.10.10">
    <property type="entry name" value="Leucine-rich Repeat Variant"/>
    <property type="match status" value="1"/>
</dbReference>
<evidence type="ECO:0000313" key="1">
    <source>
        <dbReference type="EMBL" id="CAA9889657.1"/>
    </source>
</evidence>
<organism evidence="1 2">
    <name type="scientific">Candidatus Methylobacter favarea</name>
    <dbReference type="NCBI Taxonomy" id="2707345"/>
    <lineage>
        <taxon>Bacteria</taxon>
        <taxon>Pseudomonadati</taxon>
        <taxon>Pseudomonadota</taxon>
        <taxon>Gammaproteobacteria</taxon>
        <taxon>Methylococcales</taxon>
        <taxon>Methylococcaceae</taxon>
        <taxon>Methylobacter</taxon>
    </lineage>
</organism>
<dbReference type="Pfam" id="PF13646">
    <property type="entry name" value="HEAT_2"/>
    <property type="match status" value="1"/>
</dbReference>
<dbReference type="InterPro" id="IPR011959">
    <property type="entry name" value="CHP02270"/>
</dbReference>
<protein>
    <recommendedName>
        <fullName evidence="3">TIGR02270 family protein</fullName>
    </recommendedName>
</protein>
<sequence>MDLTHSVIPHIVDQHAEEAAFLWHLRSHAVHAPHYNLKDLAKLDNRVEAHIDGLRIAGDYGWQACCHNLERKEPGEVFAAGLLALEGNDIDRINTVYQAVEETPETLTGLVSAFGWVEPKSLQGKVSGLLISANPLWRQAGITACAIHRVDPGKYLDQAVQDDNPQLRARALRTAGELGRSDLKSALLEQLNNPDIAVGFWAAWAAVLLGDRGRALTSLQNKIIEGSDFSLKAMQLALRVLDLQQAKELLKTLVQSGDRTREAVTGAGIAGDPSYIPWLIKQMELPELARAAGESFSFISGADIAYEDLEGEFPEDFAAGPTENPEDEEVAMDQDDDLPCPNPTLIERWWKQHQQNFKPGVRYLSGKPVSESQCRNLLKTGKQRQRQAAALELALIRPEQPLFETRAMGKRQQQWLS</sequence>
<dbReference type="RefSeq" id="WP_174624645.1">
    <property type="nucleotide sequence ID" value="NZ_CADCXN010000024.1"/>
</dbReference>
<evidence type="ECO:0008006" key="3">
    <source>
        <dbReference type="Google" id="ProtNLM"/>
    </source>
</evidence>